<keyword evidence="5" id="KW-0326">Glycosidase</keyword>
<protein>
    <recommendedName>
        <fullName evidence="2">alpha-L-fucosidase</fullName>
        <ecNumber evidence="2">3.2.1.51</ecNumber>
    </recommendedName>
</protein>
<evidence type="ECO:0000256" key="4">
    <source>
        <dbReference type="ARBA" id="ARBA00022801"/>
    </source>
</evidence>
<dbReference type="GO" id="GO:0005764">
    <property type="term" value="C:lysosome"/>
    <property type="evidence" value="ECO:0007669"/>
    <property type="project" value="TreeGrafter"/>
</dbReference>
<dbReference type="SUPFAM" id="SSF51445">
    <property type="entry name" value="(Trans)glycosidases"/>
    <property type="match status" value="1"/>
</dbReference>
<dbReference type="InterPro" id="IPR017853">
    <property type="entry name" value="GH"/>
</dbReference>
<dbReference type="GO" id="GO:0004560">
    <property type="term" value="F:alpha-L-fucosidase activity"/>
    <property type="evidence" value="ECO:0007669"/>
    <property type="project" value="UniProtKB-EC"/>
</dbReference>
<dbReference type="GO" id="GO:0006004">
    <property type="term" value="P:fucose metabolic process"/>
    <property type="evidence" value="ECO:0007669"/>
    <property type="project" value="TreeGrafter"/>
</dbReference>
<dbReference type="Gene3D" id="3.20.20.80">
    <property type="entry name" value="Glycosidases"/>
    <property type="match status" value="1"/>
</dbReference>
<dbReference type="EnsemblMetazoa" id="CapteT44188">
    <property type="protein sequence ID" value="CapteP44188"/>
    <property type="gene ID" value="CapteG44188"/>
</dbReference>
<evidence type="ECO:0000256" key="5">
    <source>
        <dbReference type="ARBA" id="ARBA00023295"/>
    </source>
</evidence>
<keyword evidence="3" id="KW-0732">Signal</keyword>
<dbReference type="PANTHER" id="PTHR10030:SF37">
    <property type="entry name" value="ALPHA-L-FUCOSIDASE-RELATED"/>
    <property type="match status" value="1"/>
</dbReference>
<evidence type="ECO:0000313" key="8">
    <source>
        <dbReference type="EnsemblMetazoa" id="CapteP44188"/>
    </source>
</evidence>
<dbReference type="InterPro" id="IPR057739">
    <property type="entry name" value="Glyco_hydro_29_N"/>
</dbReference>
<gene>
    <name evidence="7" type="ORF">CAPTEDRAFT_44188</name>
</gene>
<dbReference type="HOGENOM" id="CLU_140743_0_0_1"/>
<dbReference type="EMBL" id="KB294137">
    <property type="protein sequence ID" value="ELU14962.1"/>
    <property type="molecule type" value="Genomic_DNA"/>
</dbReference>
<comment type="similarity">
    <text evidence="1">Belongs to the glycosyl hydrolase 29 family.</text>
</comment>
<dbReference type="Pfam" id="PF01120">
    <property type="entry name" value="Alpha_L_fucos"/>
    <property type="match status" value="1"/>
</dbReference>
<feature type="domain" description="Glycoside hydrolase family 29 N-terminal" evidence="6">
    <location>
        <begin position="5"/>
        <end position="98"/>
    </location>
</feature>
<dbReference type="InterPro" id="IPR000933">
    <property type="entry name" value="Glyco_hydro_29"/>
</dbReference>
<accession>R7V8W8</accession>
<reference evidence="8" key="3">
    <citation type="submission" date="2015-06" db="UniProtKB">
        <authorList>
            <consortium name="EnsemblMetazoa"/>
        </authorList>
    </citation>
    <scope>IDENTIFICATION</scope>
</reference>
<reference evidence="9" key="1">
    <citation type="submission" date="2012-12" db="EMBL/GenBank/DDBJ databases">
        <authorList>
            <person name="Hellsten U."/>
            <person name="Grimwood J."/>
            <person name="Chapman J.A."/>
            <person name="Shapiro H."/>
            <person name="Aerts A."/>
            <person name="Otillar R.P."/>
            <person name="Terry A.Y."/>
            <person name="Boore J.L."/>
            <person name="Simakov O."/>
            <person name="Marletaz F."/>
            <person name="Cho S.-J."/>
            <person name="Edsinger-Gonzales E."/>
            <person name="Havlak P."/>
            <person name="Kuo D.-H."/>
            <person name="Larsson T."/>
            <person name="Lv J."/>
            <person name="Arendt D."/>
            <person name="Savage R."/>
            <person name="Osoegawa K."/>
            <person name="de Jong P."/>
            <person name="Lindberg D.R."/>
            <person name="Seaver E.C."/>
            <person name="Weisblat D.A."/>
            <person name="Putnam N.H."/>
            <person name="Grigoriev I.V."/>
            <person name="Rokhsar D.S."/>
        </authorList>
    </citation>
    <scope>NUCLEOTIDE SEQUENCE</scope>
    <source>
        <strain evidence="9">I ESC-2004</strain>
    </source>
</reference>
<dbReference type="GO" id="GO:0016139">
    <property type="term" value="P:glycoside catabolic process"/>
    <property type="evidence" value="ECO:0007669"/>
    <property type="project" value="TreeGrafter"/>
</dbReference>
<dbReference type="EC" id="3.2.1.51" evidence="2"/>
<dbReference type="PANTHER" id="PTHR10030">
    <property type="entry name" value="ALPHA-L-FUCOSIDASE"/>
    <property type="match status" value="1"/>
</dbReference>
<proteinExistence type="inferred from homology"/>
<feature type="non-terminal residue" evidence="7">
    <location>
        <position position="1"/>
    </location>
</feature>
<evidence type="ECO:0000256" key="1">
    <source>
        <dbReference type="ARBA" id="ARBA00007951"/>
    </source>
</evidence>
<keyword evidence="4" id="KW-0378">Hydrolase</keyword>
<evidence type="ECO:0000259" key="6">
    <source>
        <dbReference type="Pfam" id="PF01120"/>
    </source>
</evidence>
<dbReference type="SMART" id="SM00812">
    <property type="entry name" value="Alpha_L_fucos"/>
    <property type="match status" value="1"/>
</dbReference>
<keyword evidence="9" id="KW-1185">Reference proteome</keyword>
<evidence type="ECO:0000256" key="3">
    <source>
        <dbReference type="ARBA" id="ARBA00022729"/>
    </source>
</evidence>
<dbReference type="OMA" id="YGASIRH"/>
<dbReference type="AlphaFoldDB" id="R7V8W8"/>
<dbReference type="Proteomes" id="UP000014760">
    <property type="component" value="Unassembled WGS sequence"/>
</dbReference>
<evidence type="ECO:0000256" key="2">
    <source>
        <dbReference type="ARBA" id="ARBA00012662"/>
    </source>
</evidence>
<name>R7V8W8_CAPTE</name>
<feature type="non-terminal residue" evidence="7">
    <location>
        <position position="98"/>
    </location>
</feature>
<dbReference type="EMBL" id="AMQN01018275">
    <property type="status" value="NOT_ANNOTATED_CDS"/>
    <property type="molecule type" value="Genomic_DNA"/>
</dbReference>
<dbReference type="STRING" id="283909.R7V8W8"/>
<evidence type="ECO:0000313" key="7">
    <source>
        <dbReference type="EMBL" id="ELU14962.1"/>
    </source>
</evidence>
<dbReference type="OrthoDB" id="6039950at2759"/>
<reference evidence="7 9" key="2">
    <citation type="journal article" date="2013" name="Nature">
        <title>Insights into bilaterian evolution from three spiralian genomes.</title>
        <authorList>
            <person name="Simakov O."/>
            <person name="Marletaz F."/>
            <person name="Cho S.J."/>
            <person name="Edsinger-Gonzales E."/>
            <person name="Havlak P."/>
            <person name="Hellsten U."/>
            <person name="Kuo D.H."/>
            <person name="Larsson T."/>
            <person name="Lv J."/>
            <person name="Arendt D."/>
            <person name="Savage R."/>
            <person name="Osoegawa K."/>
            <person name="de Jong P."/>
            <person name="Grimwood J."/>
            <person name="Chapman J.A."/>
            <person name="Shapiro H."/>
            <person name="Aerts A."/>
            <person name="Otillar R.P."/>
            <person name="Terry A.Y."/>
            <person name="Boore J.L."/>
            <person name="Grigoriev I.V."/>
            <person name="Lindberg D.R."/>
            <person name="Seaver E.C."/>
            <person name="Weisblat D.A."/>
            <person name="Putnam N.H."/>
            <person name="Rokhsar D.S."/>
        </authorList>
    </citation>
    <scope>NUCLEOTIDE SEQUENCE</scope>
    <source>
        <strain evidence="7 9">I ESC-2004</strain>
    </source>
</reference>
<sequence>TGNVRYEPKWSSLDTRPLPKWYDEAKVGIFIHWGVFSVPSFETEWFWNNWHSGSADFVKFMDENYRPGFTYADFAPQFTAEFYDPNQWADIFQAAGAK</sequence>
<organism evidence="7">
    <name type="scientific">Capitella teleta</name>
    <name type="common">Polychaete worm</name>
    <dbReference type="NCBI Taxonomy" id="283909"/>
    <lineage>
        <taxon>Eukaryota</taxon>
        <taxon>Metazoa</taxon>
        <taxon>Spiralia</taxon>
        <taxon>Lophotrochozoa</taxon>
        <taxon>Annelida</taxon>
        <taxon>Polychaeta</taxon>
        <taxon>Sedentaria</taxon>
        <taxon>Scolecida</taxon>
        <taxon>Capitellidae</taxon>
        <taxon>Capitella</taxon>
    </lineage>
</organism>
<evidence type="ECO:0000313" key="9">
    <source>
        <dbReference type="Proteomes" id="UP000014760"/>
    </source>
</evidence>